<dbReference type="Proteomes" id="UP000801492">
    <property type="component" value="Unassembled WGS sequence"/>
</dbReference>
<accession>A0A8K0CYL4</accession>
<feature type="compositionally biased region" description="Basic and acidic residues" evidence="1">
    <location>
        <begin position="94"/>
        <end position="108"/>
    </location>
</feature>
<dbReference type="AlphaFoldDB" id="A0A8K0CYL4"/>
<reference evidence="2" key="1">
    <citation type="submission" date="2019-08" db="EMBL/GenBank/DDBJ databases">
        <title>The genome of the North American firefly Photinus pyralis.</title>
        <authorList>
            <consortium name="Photinus pyralis genome working group"/>
            <person name="Fallon T.R."/>
            <person name="Sander Lower S.E."/>
            <person name="Weng J.-K."/>
        </authorList>
    </citation>
    <scope>NUCLEOTIDE SEQUENCE</scope>
    <source>
        <strain evidence="2">TRF0915ILg1</strain>
        <tissue evidence="2">Whole body</tissue>
    </source>
</reference>
<proteinExistence type="predicted"/>
<name>A0A8K0CYL4_IGNLU</name>
<organism evidence="2 3">
    <name type="scientific">Ignelater luminosus</name>
    <name type="common">Cucubano</name>
    <name type="synonym">Pyrophorus luminosus</name>
    <dbReference type="NCBI Taxonomy" id="2038154"/>
    <lineage>
        <taxon>Eukaryota</taxon>
        <taxon>Metazoa</taxon>
        <taxon>Ecdysozoa</taxon>
        <taxon>Arthropoda</taxon>
        <taxon>Hexapoda</taxon>
        <taxon>Insecta</taxon>
        <taxon>Pterygota</taxon>
        <taxon>Neoptera</taxon>
        <taxon>Endopterygota</taxon>
        <taxon>Coleoptera</taxon>
        <taxon>Polyphaga</taxon>
        <taxon>Elateriformia</taxon>
        <taxon>Elateroidea</taxon>
        <taxon>Elateridae</taxon>
        <taxon>Agrypninae</taxon>
        <taxon>Pyrophorini</taxon>
        <taxon>Ignelater</taxon>
    </lineage>
</organism>
<gene>
    <name evidence="2" type="ORF">ILUMI_12353</name>
</gene>
<protein>
    <submittedName>
        <fullName evidence="2">Uncharacterized protein</fullName>
    </submittedName>
</protein>
<feature type="region of interest" description="Disordered" evidence="1">
    <location>
        <begin position="92"/>
        <end position="118"/>
    </location>
</feature>
<sequence length="118" mass="14263">MDVRTYQGASAERDHFMVVAKTDKPVEEQIYEEENIDARWGKSKEVVNKAAEKVLGKEEKKNKNEWYNDICKSELKKKVEARLRWIRTKKREHKKEYERRRRDCKKTVSMDSKTSRRN</sequence>
<evidence type="ECO:0000313" key="3">
    <source>
        <dbReference type="Proteomes" id="UP000801492"/>
    </source>
</evidence>
<keyword evidence="3" id="KW-1185">Reference proteome</keyword>
<evidence type="ECO:0000313" key="2">
    <source>
        <dbReference type="EMBL" id="KAF2893816.1"/>
    </source>
</evidence>
<evidence type="ECO:0000256" key="1">
    <source>
        <dbReference type="SAM" id="MobiDB-lite"/>
    </source>
</evidence>
<comment type="caution">
    <text evidence="2">The sequence shown here is derived from an EMBL/GenBank/DDBJ whole genome shotgun (WGS) entry which is preliminary data.</text>
</comment>
<dbReference type="EMBL" id="VTPC01007641">
    <property type="protein sequence ID" value="KAF2893816.1"/>
    <property type="molecule type" value="Genomic_DNA"/>
</dbReference>